<proteinExistence type="predicted"/>
<dbReference type="Proteomes" id="UP000821866">
    <property type="component" value="Unassembled WGS sequence"/>
</dbReference>
<dbReference type="AlphaFoldDB" id="A0A9J6D0V4"/>
<dbReference type="EMBL" id="JABSTU010003854">
    <property type="protein sequence ID" value="KAH7964556.1"/>
    <property type="molecule type" value="Genomic_DNA"/>
</dbReference>
<dbReference type="VEuPathDB" id="VectorBase:LOC119179468"/>
<comment type="caution">
    <text evidence="1">The sequence shown here is derived from an EMBL/GenBank/DDBJ whole genome shotgun (WGS) entry which is preliminary data.</text>
</comment>
<name>A0A9J6D0V4_RHIMP</name>
<evidence type="ECO:0000313" key="2">
    <source>
        <dbReference type="Proteomes" id="UP000821866"/>
    </source>
</evidence>
<organism evidence="1 2">
    <name type="scientific">Rhipicephalus microplus</name>
    <name type="common">Cattle tick</name>
    <name type="synonym">Boophilus microplus</name>
    <dbReference type="NCBI Taxonomy" id="6941"/>
    <lineage>
        <taxon>Eukaryota</taxon>
        <taxon>Metazoa</taxon>
        <taxon>Ecdysozoa</taxon>
        <taxon>Arthropoda</taxon>
        <taxon>Chelicerata</taxon>
        <taxon>Arachnida</taxon>
        <taxon>Acari</taxon>
        <taxon>Parasitiformes</taxon>
        <taxon>Ixodida</taxon>
        <taxon>Ixodoidea</taxon>
        <taxon>Ixodidae</taxon>
        <taxon>Rhipicephalinae</taxon>
        <taxon>Rhipicephalus</taxon>
        <taxon>Boophilus</taxon>
    </lineage>
</organism>
<reference evidence="1" key="2">
    <citation type="submission" date="2021-09" db="EMBL/GenBank/DDBJ databases">
        <authorList>
            <person name="Jia N."/>
            <person name="Wang J."/>
            <person name="Shi W."/>
            <person name="Du L."/>
            <person name="Sun Y."/>
            <person name="Zhan W."/>
            <person name="Jiang J."/>
            <person name="Wang Q."/>
            <person name="Zhang B."/>
            <person name="Ji P."/>
            <person name="Sakyi L.B."/>
            <person name="Cui X."/>
            <person name="Yuan T."/>
            <person name="Jiang B."/>
            <person name="Yang W."/>
            <person name="Lam T.T.-Y."/>
            <person name="Chang Q."/>
            <person name="Ding S."/>
            <person name="Wang X."/>
            <person name="Zhu J."/>
            <person name="Ruan X."/>
            <person name="Zhao L."/>
            <person name="Wei J."/>
            <person name="Que T."/>
            <person name="Du C."/>
            <person name="Cheng J."/>
            <person name="Dai P."/>
            <person name="Han X."/>
            <person name="Huang E."/>
            <person name="Gao Y."/>
            <person name="Liu J."/>
            <person name="Shao H."/>
            <person name="Ye R."/>
            <person name="Li L."/>
            <person name="Wei W."/>
            <person name="Wang X."/>
            <person name="Wang C."/>
            <person name="Huo Q."/>
            <person name="Li W."/>
            <person name="Guo W."/>
            <person name="Chen H."/>
            <person name="Chen S."/>
            <person name="Zhou L."/>
            <person name="Zhou L."/>
            <person name="Ni X."/>
            <person name="Tian J."/>
            <person name="Zhou Y."/>
            <person name="Sheng Y."/>
            <person name="Liu T."/>
            <person name="Pan Y."/>
            <person name="Xia L."/>
            <person name="Li J."/>
            <person name="Zhao F."/>
            <person name="Cao W."/>
        </authorList>
    </citation>
    <scope>NUCLEOTIDE SEQUENCE</scope>
    <source>
        <strain evidence="1">Rmic-2018</strain>
        <tissue evidence="1">Larvae</tissue>
    </source>
</reference>
<sequence length="398" mass="45167">MTYLDELLLRTRRTNAIQPWISAIAKNTLLHNLVIDLQGFAVEECCEFFRAVAASNTLQRVIVRNITVFKDLREAFNCMNSHLLSRKVLLDDLHVRPLNIPALPECTLVTTVTLSYNHIEKGQEFRSAFSVLMKCPHVTSLSVHTLPDIYEESLMNDIAAYIRVVPTLKNFELRFTVGHHVFASQYQRSESSLMRALASNTNLQKLTLSLTLSKMDCHRLAIAALRIPTLSDLSLVDCGYGVNECFTPLFAQRMTSNYNLLHVELPECRMYHTENIIVQDVTRRNCGLIARALRFVLGDRDPLCASALERVCGHAKLVELVEDRAVVETTEAIAMIKRALNSIRGLQEYMTLSGVVKNSVQSLRQRDGETNLVDLNEYCWLHIRQYLTLEDVAKASNK</sequence>
<dbReference type="SUPFAM" id="SSF52047">
    <property type="entry name" value="RNI-like"/>
    <property type="match status" value="1"/>
</dbReference>
<dbReference type="InterPro" id="IPR032675">
    <property type="entry name" value="LRR_dom_sf"/>
</dbReference>
<evidence type="ECO:0000313" key="1">
    <source>
        <dbReference type="EMBL" id="KAH7964556.1"/>
    </source>
</evidence>
<reference evidence="1" key="1">
    <citation type="journal article" date="2020" name="Cell">
        <title>Large-Scale Comparative Analyses of Tick Genomes Elucidate Their Genetic Diversity and Vector Capacities.</title>
        <authorList>
            <consortium name="Tick Genome and Microbiome Consortium (TIGMIC)"/>
            <person name="Jia N."/>
            <person name="Wang J."/>
            <person name="Shi W."/>
            <person name="Du L."/>
            <person name="Sun Y."/>
            <person name="Zhan W."/>
            <person name="Jiang J.F."/>
            <person name="Wang Q."/>
            <person name="Zhang B."/>
            <person name="Ji P."/>
            <person name="Bell-Sakyi L."/>
            <person name="Cui X.M."/>
            <person name="Yuan T.T."/>
            <person name="Jiang B.G."/>
            <person name="Yang W.F."/>
            <person name="Lam T.T."/>
            <person name="Chang Q.C."/>
            <person name="Ding S.J."/>
            <person name="Wang X.J."/>
            <person name="Zhu J.G."/>
            <person name="Ruan X.D."/>
            <person name="Zhao L."/>
            <person name="Wei J.T."/>
            <person name="Ye R.Z."/>
            <person name="Que T.C."/>
            <person name="Du C.H."/>
            <person name="Zhou Y.H."/>
            <person name="Cheng J.X."/>
            <person name="Dai P.F."/>
            <person name="Guo W.B."/>
            <person name="Han X.H."/>
            <person name="Huang E.J."/>
            <person name="Li L.F."/>
            <person name="Wei W."/>
            <person name="Gao Y.C."/>
            <person name="Liu J.Z."/>
            <person name="Shao H.Z."/>
            <person name="Wang X."/>
            <person name="Wang C.C."/>
            <person name="Yang T.C."/>
            <person name="Huo Q.B."/>
            <person name="Li W."/>
            <person name="Chen H.Y."/>
            <person name="Chen S.E."/>
            <person name="Zhou L.G."/>
            <person name="Ni X.B."/>
            <person name="Tian J.H."/>
            <person name="Sheng Y."/>
            <person name="Liu T."/>
            <person name="Pan Y.S."/>
            <person name="Xia L.Y."/>
            <person name="Li J."/>
            <person name="Zhao F."/>
            <person name="Cao W.C."/>
        </authorList>
    </citation>
    <scope>NUCLEOTIDE SEQUENCE</scope>
    <source>
        <strain evidence="1">Rmic-2018</strain>
    </source>
</reference>
<keyword evidence="2" id="KW-1185">Reference proteome</keyword>
<gene>
    <name evidence="1" type="ORF">HPB51_027207</name>
</gene>
<protein>
    <submittedName>
        <fullName evidence="1">Uncharacterized protein</fullName>
    </submittedName>
</protein>
<accession>A0A9J6D0V4</accession>
<dbReference type="Gene3D" id="3.80.10.10">
    <property type="entry name" value="Ribonuclease Inhibitor"/>
    <property type="match status" value="1"/>
</dbReference>